<reference evidence="2 3" key="1">
    <citation type="submission" date="2015-10" db="EMBL/GenBank/DDBJ databases">
        <title>Draft genome sequence of Streptomyces sp. RV15, isolated from a marine sponge.</title>
        <authorList>
            <person name="Ruckert C."/>
            <person name="Abdelmohsen U.R."/>
            <person name="Winkler A."/>
            <person name="Hentschel U."/>
            <person name="Kalinowski J."/>
            <person name="Kampfer P."/>
            <person name="Glaeser S."/>
        </authorList>
    </citation>
    <scope>NUCLEOTIDE SEQUENCE [LARGE SCALE GENOMIC DNA]</scope>
    <source>
        <strain evidence="2 3">RV15</strain>
    </source>
</reference>
<proteinExistence type="predicted"/>
<organism evidence="2 3">
    <name type="scientific">Streptomyces dysideae</name>
    <dbReference type="NCBI Taxonomy" id="909626"/>
    <lineage>
        <taxon>Bacteria</taxon>
        <taxon>Bacillati</taxon>
        <taxon>Actinomycetota</taxon>
        <taxon>Actinomycetes</taxon>
        <taxon>Kitasatosporales</taxon>
        <taxon>Streptomycetaceae</taxon>
        <taxon>Streptomyces</taxon>
    </lineage>
</organism>
<dbReference type="EMBL" id="LMXB01000146">
    <property type="protein sequence ID" value="KUO14495.1"/>
    <property type="molecule type" value="Genomic_DNA"/>
</dbReference>
<evidence type="ECO:0000313" key="2">
    <source>
        <dbReference type="EMBL" id="KUO14495.1"/>
    </source>
</evidence>
<comment type="caution">
    <text evidence="2">The sequence shown here is derived from an EMBL/GenBank/DDBJ whole genome shotgun (WGS) entry which is preliminary data.</text>
</comment>
<dbReference type="Gene3D" id="2.80.10.50">
    <property type="match status" value="2"/>
</dbReference>
<dbReference type="InterPro" id="IPR000772">
    <property type="entry name" value="Ricin_B_lectin"/>
</dbReference>
<sequence length="118" mass="12286">MGFVRIRANAATGGYANMGGVRIGGRSVKPAVVSTTLPGDGTVYRLVAGHSGKVADVEGGATANNSNVLQWPWLNRTNQKWTFTNTGDGYYKIKGVGSGKLMEVAGLSRADGGNVGIW</sequence>
<dbReference type="Pfam" id="PF14200">
    <property type="entry name" value="RicinB_lectin_2"/>
    <property type="match status" value="1"/>
</dbReference>
<accession>A0A124ID96</accession>
<dbReference type="SUPFAM" id="SSF50370">
    <property type="entry name" value="Ricin B-like lectins"/>
    <property type="match status" value="1"/>
</dbReference>
<feature type="domain" description="Ricin B lectin" evidence="1">
    <location>
        <begin position="39"/>
        <end position="118"/>
    </location>
</feature>
<protein>
    <recommendedName>
        <fullName evidence="1">Ricin B lectin domain-containing protein</fullName>
    </recommendedName>
</protein>
<evidence type="ECO:0000259" key="1">
    <source>
        <dbReference type="Pfam" id="PF14200"/>
    </source>
</evidence>
<keyword evidence="3" id="KW-1185">Reference proteome</keyword>
<evidence type="ECO:0000313" key="3">
    <source>
        <dbReference type="Proteomes" id="UP000053260"/>
    </source>
</evidence>
<dbReference type="CDD" id="cd00161">
    <property type="entry name" value="beta-trefoil_Ricin-like"/>
    <property type="match status" value="1"/>
</dbReference>
<dbReference type="STRING" id="909626.AQJ91_46505"/>
<dbReference type="InterPro" id="IPR035992">
    <property type="entry name" value="Ricin_B-like_lectins"/>
</dbReference>
<name>A0A124ID96_9ACTN</name>
<dbReference type="Proteomes" id="UP000053260">
    <property type="component" value="Unassembled WGS sequence"/>
</dbReference>
<dbReference type="AlphaFoldDB" id="A0A124ID96"/>
<gene>
    <name evidence="2" type="ORF">AQJ91_46505</name>
</gene>